<comment type="caution">
    <text evidence="2">The sequence shown here is derived from an EMBL/GenBank/DDBJ whole genome shotgun (WGS) entry which is preliminary data.</text>
</comment>
<organism evidence="2 3">
    <name type="scientific">Nocardioides bigeumensis</name>
    <dbReference type="NCBI Taxonomy" id="433657"/>
    <lineage>
        <taxon>Bacteria</taxon>
        <taxon>Bacillati</taxon>
        <taxon>Actinomycetota</taxon>
        <taxon>Actinomycetes</taxon>
        <taxon>Propionibacteriales</taxon>
        <taxon>Nocardioidaceae</taxon>
        <taxon>Nocardioides</taxon>
    </lineage>
</organism>
<proteinExistence type="predicted"/>
<dbReference type="RefSeq" id="WP_344303602.1">
    <property type="nucleotide sequence ID" value="NZ_BAAAQQ010000011.1"/>
</dbReference>
<reference evidence="3" key="1">
    <citation type="journal article" date="2019" name="Int. J. Syst. Evol. Microbiol.">
        <title>The Global Catalogue of Microorganisms (GCM) 10K type strain sequencing project: providing services to taxonomists for standard genome sequencing and annotation.</title>
        <authorList>
            <consortium name="The Broad Institute Genomics Platform"/>
            <consortium name="The Broad Institute Genome Sequencing Center for Infectious Disease"/>
            <person name="Wu L."/>
            <person name="Ma J."/>
        </authorList>
    </citation>
    <scope>NUCLEOTIDE SEQUENCE [LARGE SCALE GENOMIC DNA]</scope>
    <source>
        <strain evidence="3">JCM 16021</strain>
    </source>
</reference>
<accession>A0ABP5JZ55</accession>
<name>A0ABP5JZ55_9ACTN</name>
<gene>
    <name evidence="2" type="ORF">GCM10009843_20430</name>
</gene>
<protein>
    <submittedName>
        <fullName evidence="2">Uncharacterized protein</fullName>
    </submittedName>
</protein>
<evidence type="ECO:0000313" key="2">
    <source>
        <dbReference type="EMBL" id="GAA2124095.1"/>
    </source>
</evidence>
<keyword evidence="3" id="KW-1185">Reference proteome</keyword>
<dbReference type="Proteomes" id="UP001500575">
    <property type="component" value="Unassembled WGS sequence"/>
</dbReference>
<evidence type="ECO:0000256" key="1">
    <source>
        <dbReference type="SAM" id="MobiDB-lite"/>
    </source>
</evidence>
<evidence type="ECO:0000313" key="3">
    <source>
        <dbReference type="Proteomes" id="UP001500575"/>
    </source>
</evidence>
<dbReference type="EMBL" id="BAAAQQ010000011">
    <property type="protein sequence ID" value="GAA2124095.1"/>
    <property type="molecule type" value="Genomic_DNA"/>
</dbReference>
<sequence>MHIDNSWLGMFKEQEELAAQQVLDEPEPSEPGSPDGEPGDPQRPRLRLVPPPELSDGTPDES</sequence>
<feature type="region of interest" description="Disordered" evidence="1">
    <location>
        <begin position="19"/>
        <end position="62"/>
    </location>
</feature>